<dbReference type="Proteomes" id="UP000626109">
    <property type="component" value="Unassembled WGS sequence"/>
</dbReference>
<feature type="transmembrane region" description="Helical" evidence="2">
    <location>
        <begin position="122"/>
        <end position="142"/>
    </location>
</feature>
<feature type="compositionally biased region" description="Low complexity" evidence="1">
    <location>
        <begin position="229"/>
        <end position="243"/>
    </location>
</feature>
<evidence type="ECO:0000256" key="2">
    <source>
        <dbReference type="SAM" id="Phobius"/>
    </source>
</evidence>
<organism evidence="3 4">
    <name type="scientific">Polarella glacialis</name>
    <name type="common">Dinoflagellate</name>
    <dbReference type="NCBI Taxonomy" id="89957"/>
    <lineage>
        <taxon>Eukaryota</taxon>
        <taxon>Sar</taxon>
        <taxon>Alveolata</taxon>
        <taxon>Dinophyceae</taxon>
        <taxon>Suessiales</taxon>
        <taxon>Suessiaceae</taxon>
        <taxon>Polarella</taxon>
    </lineage>
</organism>
<accession>A0A813ITJ4</accession>
<evidence type="ECO:0000313" key="3">
    <source>
        <dbReference type="EMBL" id="CAE8656609.1"/>
    </source>
</evidence>
<proteinExistence type="predicted"/>
<keyword evidence="2" id="KW-0472">Membrane</keyword>
<dbReference type="AlphaFoldDB" id="A0A813ITJ4"/>
<feature type="region of interest" description="Disordered" evidence="1">
    <location>
        <begin position="184"/>
        <end position="215"/>
    </location>
</feature>
<dbReference type="EMBL" id="CAJNNW010014441">
    <property type="protein sequence ID" value="CAE8656609.1"/>
    <property type="molecule type" value="Genomic_DNA"/>
</dbReference>
<reference evidence="3" key="1">
    <citation type="submission" date="2021-02" db="EMBL/GenBank/DDBJ databases">
        <authorList>
            <person name="Dougan E. K."/>
            <person name="Rhodes N."/>
            <person name="Thang M."/>
            <person name="Chan C."/>
        </authorList>
    </citation>
    <scope>NUCLEOTIDE SEQUENCE</scope>
</reference>
<feature type="region of interest" description="Disordered" evidence="1">
    <location>
        <begin position="229"/>
        <end position="248"/>
    </location>
</feature>
<keyword evidence="2" id="KW-1133">Transmembrane helix</keyword>
<feature type="transmembrane region" description="Helical" evidence="2">
    <location>
        <begin position="154"/>
        <end position="171"/>
    </location>
</feature>
<evidence type="ECO:0000313" key="4">
    <source>
        <dbReference type="Proteomes" id="UP000626109"/>
    </source>
</evidence>
<name>A0A813ITJ4_POLGL</name>
<protein>
    <submittedName>
        <fullName evidence="3">Uncharacterized protein</fullName>
    </submittedName>
</protein>
<evidence type="ECO:0000256" key="1">
    <source>
        <dbReference type="SAM" id="MobiDB-lite"/>
    </source>
</evidence>
<sequence>MPSCGACHEQRESCTSSHSWPSSTSRSWYSFHKLRHLEVCYFLVQEMVRRKLMKTYNCKGTANAASFFTKHASSPAAVQEALPALGMISLNEVSLQEALRDAWLVKVSTFKKLAAPWKPRRAAAASALQLSCIAAALSKAAAAANDYEGRDDSLWLYLFTALAVVLTYLFWNVSQDQQKLQQTLQQQQQQHQQRQQPQTEPTPTPAAATAAAPAAATAASESAATAACAPTVTPTTTPAPEAKTFCDRATDTRAAPAARFSRARRVWRYAISSAIRQLRRRRQWSSYETFLQKASQKDRWSGLTRVSGRLCRTKPSASWELMEHLIFRLK</sequence>
<comment type="caution">
    <text evidence="3">The sequence shown here is derived from an EMBL/GenBank/DDBJ whole genome shotgun (WGS) entry which is preliminary data.</text>
</comment>
<keyword evidence="2" id="KW-0812">Transmembrane</keyword>
<gene>
    <name evidence="3" type="ORF">PGLA2088_LOCUS12276</name>
</gene>